<feature type="domain" description="Glycosyl hydrolase family 13 catalytic" evidence="4">
    <location>
        <begin position="385"/>
        <end position="755"/>
    </location>
</feature>
<evidence type="ECO:0000256" key="2">
    <source>
        <dbReference type="ARBA" id="ARBA00022729"/>
    </source>
</evidence>
<keyword evidence="2 3" id="KW-0732">Signal</keyword>
<dbReference type="SMART" id="SM00642">
    <property type="entry name" value="Aamy"/>
    <property type="match status" value="1"/>
</dbReference>
<dbReference type="SUPFAM" id="SSF51445">
    <property type="entry name" value="(Trans)glycosidases"/>
    <property type="match status" value="1"/>
</dbReference>
<dbReference type="RefSeq" id="WP_051889380.1">
    <property type="nucleotide sequence ID" value="NZ_BHZF01000004.1"/>
</dbReference>
<evidence type="ECO:0000256" key="1">
    <source>
        <dbReference type="ARBA" id="ARBA00008061"/>
    </source>
</evidence>
<organism evidence="5 6">
    <name type="scientific">Schleiferia thermophila</name>
    <dbReference type="NCBI Taxonomy" id="884107"/>
    <lineage>
        <taxon>Bacteria</taxon>
        <taxon>Pseudomonadati</taxon>
        <taxon>Bacteroidota</taxon>
        <taxon>Flavobacteriia</taxon>
        <taxon>Flavobacteriales</taxon>
        <taxon>Schleiferiaceae</taxon>
        <taxon>Schleiferia</taxon>
    </lineage>
</organism>
<evidence type="ECO:0000259" key="4">
    <source>
        <dbReference type="SMART" id="SM00642"/>
    </source>
</evidence>
<dbReference type="Gene3D" id="3.20.20.80">
    <property type="entry name" value="Glycosidases"/>
    <property type="match status" value="1"/>
</dbReference>
<dbReference type="Pfam" id="PF16328">
    <property type="entry name" value="DUF4961"/>
    <property type="match status" value="1"/>
</dbReference>
<feature type="chain" id="PRO_5016596069" evidence="3">
    <location>
        <begin position="17"/>
        <end position="958"/>
    </location>
</feature>
<evidence type="ECO:0000256" key="3">
    <source>
        <dbReference type="SAM" id="SignalP"/>
    </source>
</evidence>
<protein>
    <submittedName>
        <fullName evidence="5">Putative secreted protein (Por secretion system target)</fullName>
    </submittedName>
</protein>
<gene>
    <name evidence="5" type="ORF">DES35_10569</name>
</gene>
<dbReference type="Pfam" id="PF00128">
    <property type="entry name" value="Alpha-amylase"/>
    <property type="match status" value="1"/>
</dbReference>
<keyword evidence="6" id="KW-1185">Reference proteome</keyword>
<evidence type="ECO:0000313" key="6">
    <source>
        <dbReference type="Proteomes" id="UP000253517"/>
    </source>
</evidence>
<dbReference type="Pfam" id="PF13860">
    <property type="entry name" value="FlgD_ig"/>
    <property type="match status" value="1"/>
</dbReference>
<comment type="caution">
    <text evidence="5">The sequence shown here is derived from an EMBL/GenBank/DDBJ whole genome shotgun (WGS) entry which is preliminary data.</text>
</comment>
<evidence type="ECO:0000313" key="5">
    <source>
        <dbReference type="EMBL" id="RCX02098.1"/>
    </source>
</evidence>
<dbReference type="PANTHER" id="PTHR43002">
    <property type="entry name" value="GLYCOGEN DEBRANCHING ENZYME"/>
    <property type="match status" value="1"/>
</dbReference>
<dbReference type="InterPro" id="IPR026444">
    <property type="entry name" value="Secre_tail"/>
</dbReference>
<dbReference type="InterPro" id="IPR014756">
    <property type="entry name" value="Ig_E-set"/>
</dbReference>
<dbReference type="GO" id="GO:0005975">
    <property type="term" value="P:carbohydrate metabolic process"/>
    <property type="evidence" value="ECO:0007669"/>
    <property type="project" value="InterPro"/>
</dbReference>
<proteinExistence type="inferred from homology"/>
<reference evidence="5 6" key="1">
    <citation type="submission" date="2018-07" db="EMBL/GenBank/DDBJ databases">
        <title>Genomic Encyclopedia of Type Strains, Phase IV (KMG-IV): sequencing the most valuable type-strain genomes for metagenomic binning, comparative biology and taxonomic classification.</title>
        <authorList>
            <person name="Goeker M."/>
        </authorList>
    </citation>
    <scope>NUCLEOTIDE SEQUENCE [LARGE SCALE GENOMIC DNA]</scope>
    <source>
        <strain evidence="5 6">DSM 21410</strain>
    </source>
</reference>
<dbReference type="InterPro" id="IPR006047">
    <property type="entry name" value="GH13_cat_dom"/>
</dbReference>
<dbReference type="Proteomes" id="UP000253517">
    <property type="component" value="Unassembled WGS sequence"/>
</dbReference>
<dbReference type="SUPFAM" id="SSF81296">
    <property type="entry name" value="E set domains"/>
    <property type="match status" value="1"/>
</dbReference>
<dbReference type="InterPro" id="IPR032522">
    <property type="entry name" value="DUF4961"/>
</dbReference>
<dbReference type="NCBIfam" id="TIGR04183">
    <property type="entry name" value="Por_Secre_tail"/>
    <property type="match status" value="1"/>
</dbReference>
<dbReference type="Gene3D" id="2.60.40.10">
    <property type="entry name" value="Immunoglobulins"/>
    <property type="match status" value="1"/>
</dbReference>
<sequence>MRKILFVCLAGIGVHAQVITTIPVFPTQNDTVTIIYDATQGNGALAGFVPIYAHTGVITNTSPTPTSWMHVQGNWGTADPKVLMTPIGNNKHQITYHIPTFYNLPTGTIVHKMAFVFRNASGTRVGRNADGSDIFVDVYQPGQFAAKLIKPFGNHQIRQINQVIEIEGASSDFGTLSIKVNGTTISQQTNAKTITASINTNLLGFGKHYISLEASNGSTTVHDSIYFIVQPPVSVQNPPANIKYGINYLNDSSLILCLHAPNKQFVYAVGDWSDWELDPKYFMKKNQNGDIWWIQINGLTPKQQYRYQYWIDSTLLQVGDVYADLQLDPWNDPFIPPTVYPNLIGYPYGKTSHVVSVLQPGEEPYQWDTTISYQRPPKEKLVIYELLVRDFIHSHNFKSLKDTLPYLKELGINAVKIMPIMEFEGNESWGYNPMFYFAVDKYYGTKNDFKRFVEECHRNGIAVILDIALNHSFGQNPQVRMYFNPNAGQFGQPTPDNPWFNETDRHPFGVGYDYNHESPHTRQFSKRVMEYWIREFKIDGYRFDLSKGFTQNFTLGNIAAWNQYDQSRINIWLDYSSHIWSVDSTAYVILEHFADNDEETVLANNGMMLWGMMHEQYKQSILGFQSNSNFSWVSHQARGWNHPHLIGYAVSHDEERLVYEALNFGNTSNQAHNVRELNTALKRSEMIAALLIPIPGPKMWWQFDELGYPYSINYCSNGTISPNCRTDRKPIRWDYIQVTNRARLYKVYAAVSKLKTQYPAFSTNNFNLDVGGLIKRIFLYHPTMDVVILGNIHVQPISFVPGFNKTGTWYEYFTSTSLNVTDLNAQITLQPGEYRIYTTLQLPAPDLSPVIPLSTDEIEITRFLDDPGLRTYPNPMTSAGTSIDFYLSLPDEITLEIYDLGGRKVHTLLKGEKLEAGNQLYWWNGADDSGAKLRPGLYILKLSGKHHSATYRINKLTR</sequence>
<dbReference type="AlphaFoldDB" id="A0A369A0Y8"/>
<dbReference type="CDD" id="cd11350">
    <property type="entry name" value="AmyAc_4"/>
    <property type="match status" value="1"/>
</dbReference>
<comment type="similarity">
    <text evidence="1">Belongs to the glycosyl hydrolase 13 family.</text>
</comment>
<feature type="signal peptide" evidence="3">
    <location>
        <begin position="1"/>
        <end position="16"/>
    </location>
</feature>
<name>A0A369A0Y8_9FLAO</name>
<dbReference type="Gene3D" id="2.60.40.4070">
    <property type="match status" value="1"/>
</dbReference>
<accession>A0A369A0Y8</accession>
<dbReference type="InterPro" id="IPR025965">
    <property type="entry name" value="FlgD/Vpr_Ig-like"/>
</dbReference>
<dbReference type="InterPro" id="IPR017853">
    <property type="entry name" value="GH"/>
</dbReference>
<dbReference type="InterPro" id="IPR013783">
    <property type="entry name" value="Ig-like_fold"/>
</dbReference>
<dbReference type="EMBL" id="QPJS01000005">
    <property type="protein sequence ID" value="RCX02098.1"/>
    <property type="molecule type" value="Genomic_DNA"/>
</dbReference>